<dbReference type="InterPro" id="IPR045135">
    <property type="entry name" value="Rpn7_N"/>
</dbReference>
<dbReference type="GO" id="GO:0005838">
    <property type="term" value="C:proteasome regulatory particle"/>
    <property type="evidence" value="ECO:0007669"/>
    <property type="project" value="TreeGrafter"/>
</dbReference>
<feature type="domain" description="26S proteasome regulatory subunit Rpn7 N-terminal" evidence="1">
    <location>
        <begin position="3"/>
        <end position="45"/>
    </location>
</feature>
<dbReference type="GO" id="GO:0043161">
    <property type="term" value="P:proteasome-mediated ubiquitin-dependent protein catabolic process"/>
    <property type="evidence" value="ECO:0007669"/>
    <property type="project" value="TreeGrafter"/>
</dbReference>
<sequence length="76" mass="8928">MNVKVYQGLHAMSIRDFKSAAELFLDIVATLTLYELIDYQTFVLIRGSKILEILHGLPLIKDYLYSLYKYRYADFT</sequence>
<protein>
    <recommendedName>
        <fullName evidence="1">26S proteasome regulatory subunit Rpn7 N-terminal domain-containing protein</fullName>
    </recommendedName>
</protein>
<gene>
    <name evidence="2" type="ORF">QVE165_LOCUS8136</name>
</gene>
<dbReference type="AlphaFoldDB" id="A0A813XZV8"/>
<accession>A0A813XZV8</accession>
<proteinExistence type="predicted"/>
<evidence type="ECO:0000259" key="1">
    <source>
        <dbReference type="Pfam" id="PF10602"/>
    </source>
</evidence>
<evidence type="ECO:0000313" key="2">
    <source>
        <dbReference type="EMBL" id="CAF0875703.1"/>
    </source>
</evidence>
<dbReference type="PANTHER" id="PTHR14145">
    <property type="entry name" value="26S PROTESOME SUBUNIT 6"/>
    <property type="match status" value="1"/>
</dbReference>
<name>A0A813XZV8_9BILA</name>
<keyword evidence="3" id="KW-1185">Reference proteome</keyword>
<dbReference type="Proteomes" id="UP000663832">
    <property type="component" value="Unassembled WGS sequence"/>
</dbReference>
<comment type="caution">
    <text evidence="2">The sequence shown here is derived from an EMBL/GenBank/DDBJ whole genome shotgun (WGS) entry which is preliminary data.</text>
</comment>
<dbReference type="OrthoDB" id="1452at2759"/>
<dbReference type="PANTHER" id="PTHR14145:SF1">
    <property type="entry name" value="26S PROTEASOME NON-ATPASE REGULATORY SUBUNIT 6"/>
    <property type="match status" value="1"/>
</dbReference>
<organism evidence="2 3">
    <name type="scientific">Adineta steineri</name>
    <dbReference type="NCBI Taxonomy" id="433720"/>
    <lineage>
        <taxon>Eukaryota</taxon>
        <taxon>Metazoa</taxon>
        <taxon>Spiralia</taxon>
        <taxon>Gnathifera</taxon>
        <taxon>Rotifera</taxon>
        <taxon>Eurotatoria</taxon>
        <taxon>Bdelloidea</taxon>
        <taxon>Adinetida</taxon>
        <taxon>Adinetidae</taxon>
        <taxon>Adineta</taxon>
    </lineage>
</organism>
<dbReference type="InterPro" id="IPR019585">
    <property type="entry name" value="Rpn7/CSN1"/>
</dbReference>
<evidence type="ECO:0000313" key="3">
    <source>
        <dbReference type="Proteomes" id="UP000663832"/>
    </source>
</evidence>
<reference evidence="2" key="1">
    <citation type="submission" date="2021-02" db="EMBL/GenBank/DDBJ databases">
        <authorList>
            <person name="Nowell W R."/>
        </authorList>
    </citation>
    <scope>NUCLEOTIDE SEQUENCE</scope>
</reference>
<dbReference type="EMBL" id="CAJNOM010000036">
    <property type="protein sequence ID" value="CAF0875703.1"/>
    <property type="molecule type" value="Genomic_DNA"/>
</dbReference>
<dbReference type="Pfam" id="PF10602">
    <property type="entry name" value="RPN7"/>
    <property type="match status" value="1"/>
</dbReference>